<feature type="region of interest" description="Disordered" evidence="1">
    <location>
        <begin position="37"/>
        <end position="67"/>
    </location>
</feature>
<sequence length="237" mass="25012">MSTNPGAGAHAPWTGQWLPIAAAALESLSAAERAHWPPAFTPERRPREKKGGARLLPAGGGLPRTGAVPDVGELPSAAQMEEWLQQVSPIMAGGRLRLTIHLSVGDAPGVIAAALLGHSCVVLCRNAIPDPSALTGFLGTTCTPAQLGQVVTSVIPDDGVRTVVSVLGDRVDSAHVRRWLIHYCPDCPHGGPMLLVNGVEERIRTELAGTGFQRWIRTRLADDLMAVTAALAIKEDQ</sequence>
<evidence type="ECO:0000313" key="3">
    <source>
        <dbReference type="Proteomes" id="UP001589707"/>
    </source>
</evidence>
<name>A0ABV5X3J8_9MICO</name>
<evidence type="ECO:0000256" key="1">
    <source>
        <dbReference type="SAM" id="MobiDB-lite"/>
    </source>
</evidence>
<gene>
    <name evidence="2" type="ORF">ACFFN1_11475</name>
</gene>
<dbReference type="Proteomes" id="UP001589707">
    <property type="component" value="Unassembled WGS sequence"/>
</dbReference>
<protein>
    <submittedName>
        <fullName evidence="2">Uncharacterized protein</fullName>
    </submittedName>
</protein>
<reference evidence="2 3" key="1">
    <citation type="submission" date="2024-09" db="EMBL/GenBank/DDBJ databases">
        <authorList>
            <person name="Sun Q."/>
            <person name="Mori K."/>
        </authorList>
    </citation>
    <scope>NUCLEOTIDE SEQUENCE [LARGE SCALE GENOMIC DNA]</scope>
    <source>
        <strain evidence="2 3">JCM 11683</strain>
    </source>
</reference>
<dbReference type="RefSeq" id="WP_376840891.1">
    <property type="nucleotide sequence ID" value="NZ_JBHMAU010000069.1"/>
</dbReference>
<organism evidence="2 3">
    <name type="scientific">Brevibacterium otitidis</name>
    <dbReference type="NCBI Taxonomy" id="53364"/>
    <lineage>
        <taxon>Bacteria</taxon>
        <taxon>Bacillati</taxon>
        <taxon>Actinomycetota</taxon>
        <taxon>Actinomycetes</taxon>
        <taxon>Micrococcales</taxon>
        <taxon>Brevibacteriaceae</taxon>
        <taxon>Brevibacterium</taxon>
    </lineage>
</organism>
<proteinExistence type="predicted"/>
<dbReference type="EMBL" id="JBHMAU010000069">
    <property type="protein sequence ID" value="MFB9777010.1"/>
    <property type="molecule type" value="Genomic_DNA"/>
</dbReference>
<evidence type="ECO:0000313" key="2">
    <source>
        <dbReference type="EMBL" id="MFB9777010.1"/>
    </source>
</evidence>
<comment type="caution">
    <text evidence="2">The sequence shown here is derived from an EMBL/GenBank/DDBJ whole genome shotgun (WGS) entry which is preliminary data.</text>
</comment>
<feature type="compositionally biased region" description="Basic and acidic residues" evidence="1">
    <location>
        <begin position="42"/>
        <end position="51"/>
    </location>
</feature>
<keyword evidence="3" id="KW-1185">Reference proteome</keyword>
<accession>A0ABV5X3J8</accession>